<dbReference type="AlphaFoldDB" id="A0A8H6RJL3"/>
<comment type="caution">
    <text evidence="1">The sequence shown here is derived from an EMBL/GenBank/DDBJ whole genome shotgun (WGS) entry which is preliminary data.</text>
</comment>
<protein>
    <submittedName>
        <fullName evidence="1">Uncharacterized protein</fullName>
    </submittedName>
</protein>
<evidence type="ECO:0000313" key="2">
    <source>
        <dbReference type="Proteomes" id="UP000660729"/>
    </source>
</evidence>
<proteinExistence type="predicted"/>
<accession>A0A8H6RJL3</accession>
<name>A0A8H6RJL3_9PEZI</name>
<dbReference type="Proteomes" id="UP000660729">
    <property type="component" value="Unassembled WGS sequence"/>
</dbReference>
<dbReference type="OrthoDB" id="5397846at2759"/>
<organism evidence="1 2">
    <name type="scientific">Pseudocercospora fuligena</name>
    <dbReference type="NCBI Taxonomy" id="685502"/>
    <lineage>
        <taxon>Eukaryota</taxon>
        <taxon>Fungi</taxon>
        <taxon>Dikarya</taxon>
        <taxon>Ascomycota</taxon>
        <taxon>Pezizomycotina</taxon>
        <taxon>Dothideomycetes</taxon>
        <taxon>Dothideomycetidae</taxon>
        <taxon>Mycosphaerellales</taxon>
        <taxon>Mycosphaerellaceae</taxon>
        <taxon>Pseudocercospora</taxon>
    </lineage>
</organism>
<keyword evidence="2" id="KW-1185">Reference proteome</keyword>
<evidence type="ECO:0000313" key="1">
    <source>
        <dbReference type="EMBL" id="KAF7192333.1"/>
    </source>
</evidence>
<gene>
    <name evidence="1" type="ORF">HII31_06365</name>
</gene>
<reference evidence="1" key="1">
    <citation type="submission" date="2020-04" db="EMBL/GenBank/DDBJ databases">
        <title>Draft genome resource of the tomato pathogen Pseudocercospora fuligena.</title>
        <authorList>
            <person name="Zaccaron A."/>
        </authorList>
    </citation>
    <scope>NUCLEOTIDE SEQUENCE</scope>
    <source>
        <strain evidence="1">PF001</strain>
    </source>
</reference>
<sequence length="306" mass="34364">MSMPNYNIVYAALPFAYDEDQEGYVVDEEHKAYLDRLAAAQPDHPSRGNRPFPFMKLSAELRNKIYDLATDIDVYRPKIRPQAGDEKSPRWTRGGRSRFARTRHVDPEYRYIFVGQGPKLIGHQNPAKPTSLPGILGVSKQVREEALSMYYAAAGNWFVFYGCKFDAVAKWITDTVGNNKCHLHCVVWQGREAFSEAEIVAVAAMYLLGQMGPLKNLQLCLCNTAGVHGACGANQFMKGRIIDGKAFGKTKEELSKMTFAELKALLGDAVLEWWRDTPFKDHKMSSECPVCTPSIKEQTAVQADME</sequence>
<dbReference type="EMBL" id="JABCIY010000148">
    <property type="protein sequence ID" value="KAF7192333.1"/>
    <property type="molecule type" value="Genomic_DNA"/>
</dbReference>